<feature type="domain" description="Fibronectin type-III" evidence="4">
    <location>
        <begin position="7"/>
        <end position="99"/>
    </location>
</feature>
<keyword evidence="1" id="KW-1015">Disulfide bond</keyword>
<comment type="function">
    <text evidence="1">Baseplate protein. Involved in the tail assembly.</text>
</comment>
<keyword evidence="1" id="KW-1227">Viral tail protein</keyword>
<dbReference type="InterPro" id="IPR048811">
    <property type="entry name" value="Gp7_dom_V"/>
</dbReference>
<protein>
    <recommendedName>
        <fullName evidence="1">Baseplate wedge protein gp7</fullName>
    </recommendedName>
</protein>
<reference evidence="5 6" key="1">
    <citation type="journal article" date="2017" name="Sci. Rep.">
        <title>Characterization and diversity of phages infecting Aeromonas salmonicida subsp. salmonicida.</title>
        <authorList>
            <person name="Vincent A.T."/>
            <person name="Paquet V.E."/>
            <person name="Bernatchez A."/>
            <person name="Tremblay D.M."/>
            <person name="Moineau S."/>
            <person name="Charette S.J."/>
        </authorList>
    </citation>
    <scope>NUCLEOTIDE SEQUENCE [LARGE SCALE GENOMIC DNA]</scope>
</reference>
<keyword evidence="1" id="KW-1188">Viral release from host cell</keyword>
<keyword evidence="1" id="KW-0426">Late protein</keyword>
<proteinExistence type="inferred from homology"/>
<dbReference type="InterPro" id="IPR034697">
    <property type="entry name" value="GP7_T4"/>
</dbReference>
<keyword evidence="1" id="KW-0946">Virion</keyword>
<dbReference type="Proteomes" id="UP000222894">
    <property type="component" value="Genome"/>
</dbReference>
<comment type="similarity">
    <text evidence="1">Belongs to the T4likevirus baseplate wedge protein gp7 family.</text>
</comment>
<dbReference type="InterPro" id="IPR048810">
    <property type="entry name" value="Gp7_helical"/>
</dbReference>
<dbReference type="HAMAP" id="MF_04103">
    <property type="entry name" value="BP07_T4"/>
    <property type="match status" value="1"/>
</dbReference>
<keyword evidence="3" id="KW-0812">Transmembrane</keyword>
<evidence type="ECO:0000259" key="4">
    <source>
        <dbReference type="PROSITE" id="PS50853"/>
    </source>
</evidence>
<evidence type="ECO:0000313" key="6">
    <source>
        <dbReference type="Proteomes" id="UP000222894"/>
    </source>
</evidence>
<keyword evidence="1" id="KW-1226">Viral baseplate protein</keyword>
<sequence length="1019" mass="117565">MVIKAPSVTSLKIKILSANQVYITWDDVGSNFYYIVELARTRDSSVINWTTLGITPNEEWFEDKVIQSDTHYKMRVRVSGKGFEMSDWVETEEFQTFNTNAYYVSSMREFTPAATFINEKFTKNNKSYVDFNDDVIMASLMGEDFVFSPQFSNATNIADKIVTDENYHEIQGYIEGVCADIDRTMLAEIDDVLYLFERFQPMAKVSNDKGQNWKYYKAFNGRIGNPITRTVTYQTSTTTYVLGYENIYYGRRANDVRWSADDVRFSSDTVTFAKTGDELNLGFDVELFNSYARLPGDMYRKAEAIAADDDWIYVAARNNMRRIRTSNAPIETDPGSPNFGEKLFDPVAYMVTNDPSAIVKKMDTFNGKLYALVTGKVKSQWLDPTVPANIVSTDAIGVYMFDGATWTRVFGNTADERRWFSHEYTNMSTNGDELFISQVNFKFPGTLPDLELPEKNSQVIEAVKYQLLPGYNSDITIHMGTFRINQDDDVWKLGPQQYYNEAAYTWMARSGTRCWITNDNRALVVYPKIVYSKSIDDAGFADDSRVNKETHNKGTITLYANNVRFNGFKRYANGILFHKNTGEIIGYYEFPYRVRDEAYVFWKPNFVMLVAELRNQERETPWTPAPNYGLKDPDLRPLVTKMMPESYLDEDSNFGAFAKYYLQYLSDGNGTYYNKLLNLIKNKYPREQYAYEYLWSEVLKRNIYLDEAKRDSVARFFEARSFDFYSTKGVEQSYKFLFKLLYNEDVEIDIESKHGIEYDIVVYSTNISQDIVGRTIYTPTGRANVTYIEREYNEGKLRWRITIHNMIGKFFEGQEIKSETTGFKGDVIVGVRGKELLSDSIDYINRGRSYYTMTIKSVLPASRYSQDVLRFVHPVGFGFVGITLLTMFINSGLSMKHVETIIDNLKTYRWDAGYPLEQYDRVAKLDVDGNIETDPVTGEAVYLVGPNAGQPFDVPPEYDTEESSWHGKLPSERRFKMSPLFDQSAVTFSNFRRLVEQRLKDDAGNPRDPKVPTQVKIDE</sequence>
<dbReference type="InterPro" id="IPR048812">
    <property type="entry name" value="Gp7_dom_VI"/>
</dbReference>
<evidence type="ECO:0000256" key="1">
    <source>
        <dbReference type="HAMAP-Rule" id="MF_04103"/>
    </source>
</evidence>
<dbReference type="GO" id="GO:0098003">
    <property type="term" value="P:viral tail assembly"/>
    <property type="evidence" value="ECO:0007669"/>
    <property type="project" value="UniProtKB-KW"/>
</dbReference>
<dbReference type="Pfam" id="PF21456">
    <property type="entry name" value="Gp7_6th"/>
    <property type="match status" value="1"/>
</dbReference>
<evidence type="ECO:0000256" key="3">
    <source>
        <dbReference type="SAM" id="Phobius"/>
    </source>
</evidence>
<feature type="disulfide bond" description="Interchain (with GP10)" evidence="1">
    <location>
        <position position="178"/>
    </location>
</feature>
<keyword evidence="3" id="KW-1133">Transmembrane helix</keyword>
<evidence type="ECO:0000256" key="2">
    <source>
        <dbReference type="SAM" id="MobiDB-lite"/>
    </source>
</evidence>
<comment type="subunit">
    <text evidence="1">Binds to gp10 homotrimer; disulfide-linked. Heteromultimer with gp10; a gp10 molecule is disulfide-linked to gp7 and the other two remaining gp10 molecules form a disulfide bond.</text>
</comment>
<keyword evidence="3" id="KW-0472">Membrane</keyword>
<keyword evidence="1" id="KW-1245">Viral tail assembly</keyword>
<evidence type="ECO:0000313" key="5">
    <source>
        <dbReference type="EMBL" id="APU00614.1"/>
    </source>
</evidence>
<name>A0A219Y9G0_9CAUD</name>
<dbReference type="SUPFAM" id="SSF49265">
    <property type="entry name" value="Fibronectin type III"/>
    <property type="match status" value="1"/>
</dbReference>
<dbReference type="Gene3D" id="2.60.40.10">
    <property type="entry name" value="Immunoglobulins"/>
    <property type="match status" value="1"/>
</dbReference>
<dbReference type="InterPro" id="IPR013783">
    <property type="entry name" value="Ig-like_fold"/>
</dbReference>
<dbReference type="Pfam" id="PF21427">
    <property type="entry name" value="Gp7_5th"/>
    <property type="match status" value="1"/>
</dbReference>
<feature type="transmembrane region" description="Helical" evidence="3">
    <location>
        <begin position="871"/>
        <end position="889"/>
    </location>
</feature>
<dbReference type="EMBL" id="KY290948">
    <property type="protein sequence ID" value="APU00614.1"/>
    <property type="molecule type" value="Genomic_DNA"/>
</dbReference>
<dbReference type="Pfam" id="PF21428">
    <property type="entry name" value="Gp7_helical"/>
    <property type="match status" value="1"/>
</dbReference>
<feature type="region of interest" description="Disordered" evidence="2">
    <location>
        <begin position="998"/>
        <end position="1019"/>
    </location>
</feature>
<dbReference type="InterPro" id="IPR003961">
    <property type="entry name" value="FN3_dom"/>
</dbReference>
<dbReference type="PROSITE" id="PS50853">
    <property type="entry name" value="FN3"/>
    <property type="match status" value="1"/>
</dbReference>
<accession>A0A219Y9G0</accession>
<dbReference type="GO" id="GO:0098025">
    <property type="term" value="C:virus tail, baseplate"/>
    <property type="evidence" value="ECO:0007669"/>
    <property type="project" value="UniProtKB-UniRule"/>
</dbReference>
<organism evidence="5 6">
    <name type="scientific">Aeromonas phage 44RR2.8t.2</name>
    <dbReference type="NCBI Taxonomy" id="1932900"/>
    <lineage>
        <taxon>Viruses</taxon>
        <taxon>Duplodnaviria</taxon>
        <taxon>Heunggongvirae</taxon>
        <taxon>Uroviricota</taxon>
        <taxon>Caudoviricetes</taxon>
        <taxon>Pantevenvirales</taxon>
        <taxon>Straboviridae</taxon>
        <taxon>Biquartavirus</taxon>
        <taxon>Biquartavirus 44RR2</taxon>
    </lineage>
</organism>
<comment type="subcellular location">
    <subcellularLocation>
        <location evidence="1">Virion</location>
    </subcellularLocation>
    <text evidence="1">Present in the baseplate.</text>
</comment>
<dbReference type="InterPro" id="IPR036116">
    <property type="entry name" value="FN3_sf"/>
</dbReference>